<feature type="region of interest" description="Disordered" evidence="1">
    <location>
        <begin position="40"/>
        <end position="62"/>
    </location>
</feature>
<sequence>MISFSVILFTLSIAVLIRFAAQLYTQTHIMRRGPRFVNLQNNGPRNLQTAPSTSDDYASGPSPSDVRLVRAYLKHLSLPTELVLSILDEADYRPLLIAHRNEKVALYSHVSRSGNEGAALYLTSPVIPVGLKRAGITHVPKKITYRISSHDQGYCSEPGLAGTYNGHTWFEATILRPRSDTDTGPGSVGINYQPLERQFPRQPLPSWKNPGDAAESIQSYGWDFILDEDGNAISWRVQNNLSATRSDVEHEITWEKGQEVEIIDPSTNDFNGRGNGQGFFDILREGDRIALWARALYPGWINHIKEASIEITYDEHQ</sequence>
<gene>
    <name evidence="3" type="ORF">EJ05DRAFT_282582</name>
</gene>
<evidence type="ECO:0000313" key="3">
    <source>
        <dbReference type="EMBL" id="KAF2760369.1"/>
    </source>
</evidence>
<evidence type="ECO:0000313" key="4">
    <source>
        <dbReference type="Proteomes" id="UP000799437"/>
    </source>
</evidence>
<feature type="compositionally biased region" description="Polar residues" evidence="1">
    <location>
        <begin position="40"/>
        <end position="56"/>
    </location>
</feature>
<dbReference type="Proteomes" id="UP000799437">
    <property type="component" value="Unassembled WGS sequence"/>
</dbReference>
<evidence type="ECO:0000256" key="1">
    <source>
        <dbReference type="SAM" id="MobiDB-lite"/>
    </source>
</evidence>
<evidence type="ECO:0000256" key="2">
    <source>
        <dbReference type="SAM" id="SignalP"/>
    </source>
</evidence>
<dbReference type="GeneID" id="54481504"/>
<keyword evidence="4" id="KW-1185">Reference proteome</keyword>
<keyword evidence="2" id="KW-0732">Signal</keyword>
<accession>A0A6A6WDW3</accession>
<evidence type="ECO:0008006" key="5">
    <source>
        <dbReference type="Google" id="ProtNLM"/>
    </source>
</evidence>
<dbReference type="OrthoDB" id="66095at2759"/>
<dbReference type="RefSeq" id="XP_033602820.1">
    <property type="nucleotide sequence ID" value="XM_033740450.1"/>
</dbReference>
<organism evidence="3 4">
    <name type="scientific">Pseudovirgaria hyperparasitica</name>
    <dbReference type="NCBI Taxonomy" id="470096"/>
    <lineage>
        <taxon>Eukaryota</taxon>
        <taxon>Fungi</taxon>
        <taxon>Dikarya</taxon>
        <taxon>Ascomycota</taxon>
        <taxon>Pezizomycotina</taxon>
        <taxon>Dothideomycetes</taxon>
        <taxon>Dothideomycetes incertae sedis</taxon>
        <taxon>Acrospermales</taxon>
        <taxon>Acrospermaceae</taxon>
        <taxon>Pseudovirgaria</taxon>
    </lineage>
</organism>
<name>A0A6A6WDW3_9PEZI</name>
<reference evidence="3" key="1">
    <citation type="journal article" date="2020" name="Stud. Mycol.">
        <title>101 Dothideomycetes genomes: a test case for predicting lifestyles and emergence of pathogens.</title>
        <authorList>
            <person name="Haridas S."/>
            <person name="Albert R."/>
            <person name="Binder M."/>
            <person name="Bloem J."/>
            <person name="Labutti K."/>
            <person name="Salamov A."/>
            <person name="Andreopoulos B."/>
            <person name="Baker S."/>
            <person name="Barry K."/>
            <person name="Bills G."/>
            <person name="Bluhm B."/>
            <person name="Cannon C."/>
            <person name="Castanera R."/>
            <person name="Culley D."/>
            <person name="Daum C."/>
            <person name="Ezra D."/>
            <person name="Gonzalez J."/>
            <person name="Henrissat B."/>
            <person name="Kuo A."/>
            <person name="Liang C."/>
            <person name="Lipzen A."/>
            <person name="Lutzoni F."/>
            <person name="Magnuson J."/>
            <person name="Mondo S."/>
            <person name="Nolan M."/>
            <person name="Ohm R."/>
            <person name="Pangilinan J."/>
            <person name="Park H.-J."/>
            <person name="Ramirez L."/>
            <person name="Alfaro M."/>
            <person name="Sun H."/>
            <person name="Tritt A."/>
            <person name="Yoshinaga Y."/>
            <person name="Zwiers L.-H."/>
            <person name="Turgeon B."/>
            <person name="Goodwin S."/>
            <person name="Spatafora J."/>
            <person name="Crous P."/>
            <person name="Grigoriev I."/>
        </authorList>
    </citation>
    <scope>NUCLEOTIDE SEQUENCE</scope>
    <source>
        <strain evidence="3">CBS 121739</strain>
    </source>
</reference>
<feature type="signal peptide" evidence="2">
    <location>
        <begin position="1"/>
        <end position="22"/>
    </location>
</feature>
<proteinExistence type="predicted"/>
<dbReference type="EMBL" id="ML996568">
    <property type="protein sequence ID" value="KAF2760369.1"/>
    <property type="molecule type" value="Genomic_DNA"/>
</dbReference>
<feature type="chain" id="PRO_5025393157" description="F-box domain-containing protein" evidence="2">
    <location>
        <begin position="23"/>
        <end position="317"/>
    </location>
</feature>
<dbReference type="AlphaFoldDB" id="A0A6A6WDW3"/>
<protein>
    <recommendedName>
        <fullName evidence="5">F-box domain-containing protein</fullName>
    </recommendedName>
</protein>